<comment type="similarity">
    <text evidence="1">Belongs to the GILT family.</text>
</comment>
<name>A0A9J6CHU9_POLVA</name>
<dbReference type="EMBL" id="JADBJN010000001">
    <property type="protein sequence ID" value="KAG5681785.1"/>
    <property type="molecule type" value="Genomic_DNA"/>
</dbReference>
<gene>
    <name evidence="4" type="ORF">PVAND_011193</name>
</gene>
<keyword evidence="3" id="KW-0732">Signal</keyword>
<evidence type="ECO:0000256" key="1">
    <source>
        <dbReference type="ARBA" id="ARBA00005679"/>
    </source>
</evidence>
<dbReference type="InterPro" id="IPR004911">
    <property type="entry name" value="Interferon-induced_GILT"/>
</dbReference>
<dbReference type="PANTHER" id="PTHR13234:SF68">
    <property type="entry name" value="GH19763P"/>
    <property type="match status" value="1"/>
</dbReference>
<evidence type="ECO:0000256" key="2">
    <source>
        <dbReference type="ARBA" id="ARBA00023180"/>
    </source>
</evidence>
<reference evidence="4" key="1">
    <citation type="submission" date="2021-03" db="EMBL/GenBank/DDBJ databases">
        <title>Chromosome level genome of the anhydrobiotic midge Polypedilum vanderplanki.</title>
        <authorList>
            <person name="Yoshida Y."/>
            <person name="Kikawada T."/>
            <person name="Gusev O."/>
        </authorList>
    </citation>
    <scope>NUCLEOTIDE SEQUENCE</scope>
    <source>
        <strain evidence="4">NIAS01</strain>
        <tissue evidence="4">Whole body or cell culture</tissue>
    </source>
</reference>
<protein>
    <recommendedName>
        <fullName evidence="6">Gamma-interferon inducible lysosomal thiol reductase</fullName>
    </recommendedName>
</protein>
<accession>A0A9J6CHU9</accession>
<keyword evidence="5" id="KW-1185">Reference proteome</keyword>
<organism evidence="4 5">
    <name type="scientific">Polypedilum vanderplanki</name>
    <name type="common">Sleeping chironomid midge</name>
    <dbReference type="NCBI Taxonomy" id="319348"/>
    <lineage>
        <taxon>Eukaryota</taxon>
        <taxon>Metazoa</taxon>
        <taxon>Ecdysozoa</taxon>
        <taxon>Arthropoda</taxon>
        <taxon>Hexapoda</taxon>
        <taxon>Insecta</taxon>
        <taxon>Pterygota</taxon>
        <taxon>Neoptera</taxon>
        <taxon>Endopterygota</taxon>
        <taxon>Diptera</taxon>
        <taxon>Nematocera</taxon>
        <taxon>Chironomoidea</taxon>
        <taxon>Chironomidae</taxon>
        <taxon>Chironominae</taxon>
        <taxon>Polypedilum</taxon>
        <taxon>Polypedilum</taxon>
    </lineage>
</organism>
<dbReference type="AlphaFoldDB" id="A0A9J6CHU9"/>
<evidence type="ECO:0000313" key="5">
    <source>
        <dbReference type="Proteomes" id="UP001107558"/>
    </source>
</evidence>
<dbReference type="Proteomes" id="UP001107558">
    <property type="component" value="Chromosome 1"/>
</dbReference>
<comment type="caution">
    <text evidence="4">The sequence shown here is derived from an EMBL/GenBank/DDBJ whole genome shotgun (WGS) entry which is preliminary data.</text>
</comment>
<feature type="chain" id="PRO_5039939255" description="Gamma-interferon inducible lysosomal thiol reductase" evidence="3">
    <location>
        <begin position="25"/>
        <end position="204"/>
    </location>
</feature>
<dbReference type="OrthoDB" id="958254at2759"/>
<dbReference type="PANTHER" id="PTHR13234">
    <property type="entry name" value="GAMMA-INTERFERON INDUCIBLE LYSOSOMAL THIOL REDUCTASE GILT"/>
    <property type="match status" value="1"/>
</dbReference>
<proteinExistence type="inferred from homology"/>
<sequence length="204" mass="23339">MDVRNKILTLFAVVLLSTVNYICGQNYNDKLHIDIHYESRCPDSRNFIKNQLVPAYSKIKDKVVLNYIPFGKAYSYNSNNRVRFSCQHGERECDGNVFQACVLDFIGVENQDSQLSFVACAMDFSKNPFNCAQNMGIDLIKINECTNGEKGIQLQIDAEKYSTPHIRRSGFVPTITYNNKYNSIDFWDSLDDFESVVTQKLGNL</sequence>
<feature type="signal peptide" evidence="3">
    <location>
        <begin position="1"/>
        <end position="24"/>
    </location>
</feature>
<keyword evidence="2" id="KW-0325">Glycoprotein</keyword>
<evidence type="ECO:0000313" key="4">
    <source>
        <dbReference type="EMBL" id="KAG5681785.1"/>
    </source>
</evidence>
<evidence type="ECO:0008006" key="6">
    <source>
        <dbReference type="Google" id="ProtNLM"/>
    </source>
</evidence>
<dbReference type="GO" id="GO:0016671">
    <property type="term" value="F:oxidoreductase activity, acting on a sulfur group of donors, disulfide as acceptor"/>
    <property type="evidence" value="ECO:0007669"/>
    <property type="project" value="InterPro"/>
</dbReference>
<dbReference type="Pfam" id="PF03227">
    <property type="entry name" value="GILT"/>
    <property type="match status" value="1"/>
</dbReference>
<evidence type="ECO:0000256" key="3">
    <source>
        <dbReference type="SAM" id="SignalP"/>
    </source>
</evidence>